<evidence type="ECO:0000313" key="2">
    <source>
        <dbReference type="Proteomes" id="UP000037939"/>
    </source>
</evidence>
<dbReference type="PANTHER" id="PTHR35145">
    <property type="entry name" value="CYTOPLASMIC PROTEIN-RELATED"/>
    <property type="match status" value="1"/>
</dbReference>
<evidence type="ECO:0008006" key="3">
    <source>
        <dbReference type="Google" id="ProtNLM"/>
    </source>
</evidence>
<dbReference type="AlphaFoldDB" id="A0A0N0GLN7"/>
<dbReference type="Gene3D" id="3.90.1150.30">
    <property type="match status" value="1"/>
</dbReference>
<gene>
    <name evidence="1" type="ORF">WG78_18460</name>
</gene>
<comment type="caution">
    <text evidence="1">The sequence shown here is derived from an EMBL/GenBank/DDBJ whole genome shotgun (WGS) entry which is preliminary data.</text>
</comment>
<protein>
    <recommendedName>
        <fullName evidence="3">MmcQ/YjbR family DNA-binding protein</fullName>
    </recommendedName>
</protein>
<dbReference type="Proteomes" id="UP000037939">
    <property type="component" value="Unassembled WGS sequence"/>
</dbReference>
<dbReference type="InterPro" id="IPR058532">
    <property type="entry name" value="YjbR/MT2646/Rv2570-like"/>
</dbReference>
<dbReference type="EMBL" id="LAQT01000032">
    <property type="protein sequence ID" value="KPC50078.1"/>
    <property type="molecule type" value="Genomic_DNA"/>
</dbReference>
<keyword evidence="2" id="KW-1185">Reference proteome</keyword>
<dbReference type="InterPro" id="IPR038056">
    <property type="entry name" value="YjbR-like_sf"/>
</dbReference>
<name>A0A0N0GLN7_9NEIS</name>
<dbReference type="RefSeq" id="WP_083459355.1">
    <property type="nucleotide sequence ID" value="NZ_LAQT01000032.1"/>
</dbReference>
<proteinExistence type="predicted"/>
<dbReference type="OrthoDB" id="9804614at2"/>
<reference evidence="1 2" key="1">
    <citation type="submission" date="2015-07" db="EMBL/GenBank/DDBJ databases">
        <title>Draft genome sequence of the Amantichitinum ursilacus IGB-41, a new chitin-degrading bacterium.</title>
        <authorList>
            <person name="Kirstahler P."/>
            <person name="Guenther M."/>
            <person name="Grumaz C."/>
            <person name="Rupp S."/>
            <person name="Zibek S."/>
            <person name="Sohn K."/>
        </authorList>
    </citation>
    <scope>NUCLEOTIDE SEQUENCE [LARGE SCALE GENOMIC DNA]</scope>
    <source>
        <strain evidence="1 2">IGB-41</strain>
    </source>
</reference>
<evidence type="ECO:0000313" key="1">
    <source>
        <dbReference type="EMBL" id="KPC50078.1"/>
    </source>
</evidence>
<dbReference type="STRING" id="857265.WG78_18460"/>
<dbReference type="Pfam" id="PF04237">
    <property type="entry name" value="YjbR"/>
    <property type="match status" value="1"/>
</dbReference>
<accession>A0A0N0GLN7</accession>
<organism evidence="1 2">
    <name type="scientific">Amantichitinum ursilacus</name>
    <dbReference type="NCBI Taxonomy" id="857265"/>
    <lineage>
        <taxon>Bacteria</taxon>
        <taxon>Pseudomonadati</taxon>
        <taxon>Pseudomonadota</taxon>
        <taxon>Betaproteobacteria</taxon>
        <taxon>Neisseriales</taxon>
        <taxon>Chitinibacteraceae</taxon>
        <taxon>Amantichitinum</taxon>
    </lineage>
</organism>
<dbReference type="InterPro" id="IPR007351">
    <property type="entry name" value="YjbR"/>
</dbReference>
<sequence>MAMTAEQFRAFCAAQPGATTDIKWQTNEVYSIGAKMFAIYGLNSGSVCIKVEPDRFLELTDRPGVRPAPYLGRYYWIALDTPAAIPDDLLAELIQHSYFLVRRKLPAALRRTLP</sequence>
<dbReference type="PANTHER" id="PTHR35145:SF1">
    <property type="entry name" value="CYTOPLASMIC PROTEIN"/>
    <property type="match status" value="1"/>
</dbReference>
<dbReference type="SUPFAM" id="SSF142906">
    <property type="entry name" value="YjbR-like"/>
    <property type="match status" value="1"/>
</dbReference>